<feature type="compositionally biased region" description="Pro residues" evidence="1">
    <location>
        <begin position="94"/>
        <end position="105"/>
    </location>
</feature>
<feature type="region of interest" description="Disordered" evidence="1">
    <location>
        <begin position="89"/>
        <end position="113"/>
    </location>
</feature>
<dbReference type="RefSeq" id="XP_022993317.1">
    <property type="nucleotide sequence ID" value="XM_023137549.1"/>
</dbReference>
<feature type="region of interest" description="Disordered" evidence="1">
    <location>
        <begin position="165"/>
        <end position="202"/>
    </location>
</feature>
<name>A0A6J1JSG5_CUCMA</name>
<proteinExistence type="predicted"/>
<protein>
    <submittedName>
        <fullName evidence="3">Uncharacterized protein LOC111489360</fullName>
    </submittedName>
</protein>
<dbReference type="KEGG" id="cmax:111489360"/>
<feature type="compositionally biased region" description="Low complexity" evidence="1">
    <location>
        <begin position="193"/>
        <end position="202"/>
    </location>
</feature>
<evidence type="ECO:0000313" key="3">
    <source>
        <dbReference type="RefSeq" id="XP_022993317.1"/>
    </source>
</evidence>
<dbReference type="PANTHER" id="PTHR36757:SF1">
    <property type="entry name" value="GENOME ASSEMBLY, CHROMOSOME: A04"/>
    <property type="match status" value="1"/>
</dbReference>
<dbReference type="GeneID" id="111489360"/>
<feature type="compositionally biased region" description="Polar residues" evidence="1">
    <location>
        <begin position="165"/>
        <end position="192"/>
    </location>
</feature>
<dbReference type="OrthoDB" id="1923860at2759"/>
<evidence type="ECO:0000256" key="1">
    <source>
        <dbReference type="SAM" id="MobiDB-lite"/>
    </source>
</evidence>
<sequence length="281" mass="31232">MAIEVCSEISTVGISPRISFSHDLNQADLLPSSSDCNRERLDLTLLESDFDFCIGNLLRQDLSSADELFSNGKILPIEIKKSIEPNREFLKPIQSPPPPLVPPDPARNSVSSEKKSLKELLSASFDADEKPQSKSFWQFKRSSSLNCESSKSRSLIRSLHFLSRSNSTGSALNPKSQSTSKDPQRPNMQKQPSISSSRRSSTSISTSANSYFANLSTQKPSVRKNSGPNNGNGVRISPFLNLPPPYISKVTSQQTETIREIALYYFETNMGELKLDKSWRP</sequence>
<organism evidence="2 3">
    <name type="scientific">Cucurbita maxima</name>
    <name type="common">Pumpkin</name>
    <name type="synonym">Winter squash</name>
    <dbReference type="NCBI Taxonomy" id="3661"/>
    <lineage>
        <taxon>Eukaryota</taxon>
        <taxon>Viridiplantae</taxon>
        <taxon>Streptophyta</taxon>
        <taxon>Embryophyta</taxon>
        <taxon>Tracheophyta</taxon>
        <taxon>Spermatophyta</taxon>
        <taxon>Magnoliopsida</taxon>
        <taxon>eudicotyledons</taxon>
        <taxon>Gunneridae</taxon>
        <taxon>Pentapetalae</taxon>
        <taxon>rosids</taxon>
        <taxon>fabids</taxon>
        <taxon>Cucurbitales</taxon>
        <taxon>Cucurbitaceae</taxon>
        <taxon>Cucurbiteae</taxon>
        <taxon>Cucurbita</taxon>
    </lineage>
</organism>
<feature type="region of interest" description="Disordered" evidence="1">
    <location>
        <begin position="214"/>
        <end position="237"/>
    </location>
</feature>
<dbReference type="Proteomes" id="UP000504608">
    <property type="component" value="Unplaced"/>
</dbReference>
<evidence type="ECO:0000313" key="2">
    <source>
        <dbReference type="Proteomes" id="UP000504608"/>
    </source>
</evidence>
<gene>
    <name evidence="3" type="primary">LOC111489360</name>
</gene>
<dbReference type="AlphaFoldDB" id="A0A6J1JSG5"/>
<keyword evidence="2" id="KW-1185">Reference proteome</keyword>
<accession>A0A6J1JSG5</accession>
<feature type="compositionally biased region" description="Polar residues" evidence="1">
    <location>
        <begin position="214"/>
        <end position="232"/>
    </location>
</feature>
<reference evidence="3" key="1">
    <citation type="submission" date="2025-08" db="UniProtKB">
        <authorList>
            <consortium name="RefSeq"/>
        </authorList>
    </citation>
    <scope>IDENTIFICATION</scope>
    <source>
        <tissue evidence="3">Young leaves</tissue>
    </source>
</reference>
<dbReference type="PANTHER" id="PTHR36757">
    <property type="entry name" value="BNAANNG22500D PROTEIN"/>
    <property type="match status" value="1"/>
</dbReference>